<proteinExistence type="predicted"/>
<dbReference type="RefSeq" id="WP_020440029.1">
    <property type="nucleotide sequence ID" value="NC_021663.1"/>
</dbReference>
<name>S4XB25_9CORY</name>
<dbReference type="OrthoDB" id="4536625at2"/>
<dbReference type="InterPro" id="IPR022742">
    <property type="entry name" value="Hydrolase_4"/>
</dbReference>
<dbReference type="PATRIC" id="fig|1200352.3.peg.6"/>
<protein>
    <recommendedName>
        <fullName evidence="1">Serine aminopeptidase S33 domain-containing protein</fullName>
    </recommendedName>
</protein>
<dbReference type="Gene3D" id="3.40.50.1820">
    <property type="entry name" value="alpha/beta hydrolase"/>
    <property type="match status" value="1"/>
</dbReference>
<dbReference type="EMBL" id="CP003696">
    <property type="protein sequence ID" value="AGP29664.1"/>
    <property type="molecule type" value="Genomic_DNA"/>
</dbReference>
<dbReference type="InterPro" id="IPR017208">
    <property type="entry name" value="UCP037442_abhydr"/>
</dbReference>
<evidence type="ECO:0000259" key="1">
    <source>
        <dbReference type="Pfam" id="PF12146"/>
    </source>
</evidence>
<dbReference type="STRING" id="1200352.A606_00030"/>
<dbReference type="HOGENOM" id="CLU_058232_1_0_11"/>
<dbReference type="Pfam" id="PF12146">
    <property type="entry name" value="Hydrolase_4"/>
    <property type="match status" value="1"/>
</dbReference>
<sequence>MCGSLTSEALVTMPDGSASRVLLFAPDDADIARPLIVIWPGFGVGARYYRPIAQELASRGFPVAVGELRGQGSSTAVASWSDRWGYHDMASQDYPRTIRAAKARFDLPSDYPTVLLTHSMGGQIGSIFLSRPETADLGVIGMMGVGSGSPFTRAFPNPERRRLRIGGILMGGVSAVLGYWPGGRFDVTPYGRQSGVHLREWARFGRTNSLARLRGQDIDYTAAMQELELPVLFTRFSNDEYCTVASSRALANLIPKAFARVEELPGTLGHNTWAREPQEISDRFELFVAEISPAVS</sequence>
<organism evidence="2 3">
    <name type="scientific">Corynebacterium terpenotabidum Y-11</name>
    <dbReference type="NCBI Taxonomy" id="1200352"/>
    <lineage>
        <taxon>Bacteria</taxon>
        <taxon>Bacillati</taxon>
        <taxon>Actinomycetota</taxon>
        <taxon>Actinomycetes</taxon>
        <taxon>Mycobacteriales</taxon>
        <taxon>Corynebacteriaceae</taxon>
        <taxon>Corynebacterium</taxon>
    </lineage>
</organism>
<evidence type="ECO:0000313" key="3">
    <source>
        <dbReference type="Proteomes" id="UP000014809"/>
    </source>
</evidence>
<dbReference type="AlphaFoldDB" id="S4XB25"/>
<dbReference type="GO" id="GO:0003824">
    <property type="term" value="F:catalytic activity"/>
    <property type="evidence" value="ECO:0007669"/>
    <property type="project" value="UniProtKB-ARBA"/>
</dbReference>
<dbReference type="InterPro" id="IPR029058">
    <property type="entry name" value="AB_hydrolase_fold"/>
</dbReference>
<dbReference type="eggNOG" id="COG4757">
    <property type="taxonomic scope" value="Bacteria"/>
</dbReference>
<dbReference type="KEGG" id="cter:A606_00030"/>
<keyword evidence="3" id="KW-1185">Reference proteome</keyword>
<reference evidence="2 3" key="1">
    <citation type="submission" date="2012-06" db="EMBL/GenBank/DDBJ databases">
        <title>Complete genome sequence of Corynebacterium terpenotabidum Y-11 (=DSM 44721).</title>
        <authorList>
            <person name="Ruckert C."/>
            <person name="Albersmeier A."/>
            <person name="Al-Dilaimi A."/>
            <person name="Szczepanowski R."/>
            <person name="Kalinowski J."/>
        </authorList>
    </citation>
    <scope>NUCLEOTIDE SEQUENCE [LARGE SCALE GENOMIC DNA]</scope>
    <source>
        <strain evidence="2 3">Y-11</strain>
    </source>
</reference>
<dbReference type="SUPFAM" id="SSF53474">
    <property type="entry name" value="alpha/beta-Hydrolases"/>
    <property type="match status" value="1"/>
</dbReference>
<dbReference type="Proteomes" id="UP000014809">
    <property type="component" value="Chromosome"/>
</dbReference>
<evidence type="ECO:0000313" key="2">
    <source>
        <dbReference type="EMBL" id="AGP29664.1"/>
    </source>
</evidence>
<feature type="domain" description="Serine aminopeptidase S33" evidence="1">
    <location>
        <begin position="32"/>
        <end position="134"/>
    </location>
</feature>
<gene>
    <name evidence="2" type="ORF">A606_00030</name>
</gene>
<dbReference type="PIRSF" id="PIRSF037442">
    <property type="entry name" value="UCP037442_abhydr"/>
    <property type="match status" value="1"/>
</dbReference>
<accession>S4XB25</accession>